<dbReference type="SUPFAM" id="SSF53335">
    <property type="entry name" value="S-adenosyl-L-methionine-dependent methyltransferases"/>
    <property type="match status" value="1"/>
</dbReference>
<dbReference type="OrthoDB" id="9805629at2"/>
<dbReference type="EMBL" id="SZUA01000002">
    <property type="protein sequence ID" value="TKR30275.1"/>
    <property type="molecule type" value="Genomic_DNA"/>
</dbReference>
<evidence type="ECO:0000313" key="5">
    <source>
        <dbReference type="Proteomes" id="UP000308707"/>
    </source>
</evidence>
<dbReference type="GO" id="GO:1904047">
    <property type="term" value="F:S-adenosyl-L-methionine binding"/>
    <property type="evidence" value="ECO:0007669"/>
    <property type="project" value="TreeGrafter"/>
</dbReference>
<dbReference type="InterPro" id="IPR012327">
    <property type="entry name" value="MeTrfase_D12"/>
</dbReference>
<keyword evidence="3" id="KW-0949">S-adenosyl-L-methionine</keyword>
<keyword evidence="1 4" id="KW-0489">Methyltransferase</keyword>
<evidence type="ECO:0000256" key="3">
    <source>
        <dbReference type="ARBA" id="ARBA00022691"/>
    </source>
</evidence>
<keyword evidence="2" id="KW-0808">Transferase</keyword>
<dbReference type="InterPro" id="IPR029063">
    <property type="entry name" value="SAM-dependent_MTases_sf"/>
</dbReference>
<evidence type="ECO:0000256" key="1">
    <source>
        <dbReference type="ARBA" id="ARBA00022603"/>
    </source>
</evidence>
<evidence type="ECO:0000256" key="2">
    <source>
        <dbReference type="ARBA" id="ARBA00022679"/>
    </source>
</evidence>
<proteinExistence type="predicted"/>
<dbReference type="GO" id="GO:0009307">
    <property type="term" value="P:DNA restriction-modification system"/>
    <property type="evidence" value="ECO:0007669"/>
    <property type="project" value="InterPro"/>
</dbReference>
<evidence type="ECO:0000313" key="4">
    <source>
        <dbReference type="EMBL" id="TKR30275.1"/>
    </source>
</evidence>
<dbReference type="Gene3D" id="3.40.50.150">
    <property type="entry name" value="Vaccinia Virus protein VP39"/>
    <property type="match status" value="1"/>
</dbReference>
<dbReference type="GO" id="GO:0006298">
    <property type="term" value="P:mismatch repair"/>
    <property type="evidence" value="ECO:0007669"/>
    <property type="project" value="TreeGrafter"/>
</dbReference>
<accession>A0A4U5JM77</accession>
<dbReference type="Proteomes" id="UP000308707">
    <property type="component" value="Unassembled WGS sequence"/>
</dbReference>
<organism evidence="4 5">
    <name type="scientific">Luteimonas gilva</name>
    <dbReference type="NCBI Taxonomy" id="2572684"/>
    <lineage>
        <taxon>Bacteria</taxon>
        <taxon>Pseudomonadati</taxon>
        <taxon>Pseudomonadota</taxon>
        <taxon>Gammaproteobacteria</taxon>
        <taxon>Lysobacterales</taxon>
        <taxon>Lysobacteraceae</taxon>
        <taxon>Luteimonas</taxon>
    </lineage>
</organism>
<sequence length="220" mass="26180">MRYPGGKGRSYPQLINLMPRHTTYVETHLGSGAVMRRKRRAERQIGIEIDPSVIAQWRAQGPLPFELVEADAVIWLGDSALDPGSLIYVDPPYLPSTRKRQRVYRFDYTERDHERLLATLLKQQCHVMVSGYSSSLYDYWLRDWNRRSFLAKAHDGLRQEVVWFNFEPPVQLHDPRHLGRNFREREVIFRRRERLTRRIDSLSPHEQHALLHWLQEKLEV</sequence>
<dbReference type="GO" id="GO:0009007">
    <property type="term" value="F:site-specific DNA-methyltransferase (adenine-specific) activity"/>
    <property type="evidence" value="ECO:0007669"/>
    <property type="project" value="UniProtKB-EC"/>
</dbReference>
<name>A0A4U5JM77_9GAMM</name>
<dbReference type="GO" id="GO:0032259">
    <property type="term" value="P:methylation"/>
    <property type="evidence" value="ECO:0007669"/>
    <property type="project" value="UniProtKB-KW"/>
</dbReference>
<reference evidence="4 5" key="1">
    <citation type="submission" date="2019-04" db="EMBL/GenBank/DDBJ databases">
        <title>Reference strain of H23.</title>
        <authorList>
            <person name="Luo X."/>
        </authorList>
    </citation>
    <scope>NUCLEOTIDE SEQUENCE [LARGE SCALE GENOMIC DNA]</scope>
    <source>
        <strain evidence="4 5">H23</strain>
    </source>
</reference>
<gene>
    <name evidence="4" type="ORF">FCE95_09055</name>
</gene>
<protein>
    <submittedName>
        <fullName evidence="4">DNA adenine methylase</fullName>
    </submittedName>
</protein>
<dbReference type="RefSeq" id="WP_137266705.1">
    <property type="nucleotide sequence ID" value="NZ_SZUA01000002.1"/>
</dbReference>
<dbReference type="AlphaFoldDB" id="A0A4U5JM77"/>
<dbReference type="PANTHER" id="PTHR30481">
    <property type="entry name" value="DNA ADENINE METHYLASE"/>
    <property type="match status" value="1"/>
</dbReference>
<comment type="caution">
    <text evidence="4">The sequence shown here is derived from an EMBL/GenBank/DDBJ whole genome shotgun (WGS) entry which is preliminary data.</text>
</comment>
<dbReference type="GO" id="GO:0043565">
    <property type="term" value="F:sequence-specific DNA binding"/>
    <property type="evidence" value="ECO:0007669"/>
    <property type="project" value="TreeGrafter"/>
</dbReference>
<keyword evidence="5" id="KW-1185">Reference proteome</keyword>
<dbReference type="Pfam" id="PF02086">
    <property type="entry name" value="MethyltransfD12"/>
    <property type="match status" value="1"/>
</dbReference>